<evidence type="ECO:0000313" key="3">
    <source>
        <dbReference type="EMBL" id="GGH92775.1"/>
    </source>
</evidence>
<keyword evidence="4" id="KW-1185">Reference proteome</keyword>
<dbReference type="InterPro" id="IPR051912">
    <property type="entry name" value="Alkylbase_DNA_Glycosylase/TA"/>
</dbReference>
<accession>A0ABQ2AND8</accession>
<evidence type="ECO:0000313" key="4">
    <source>
        <dbReference type="Proteomes" id="UP000643279"/>
    </source>
</evidence>
<evidence type="ECO:0000256" key="1">
    <source>
        <dbReference type="ARBA" id="ARBA00022763"/>
    </source>
</evidence>
<dbReference type="PANTHER" id="PTHR43003">
    <property type="entry name" value="DNA-3-METHYLADENINE GLYCOSYLASE"/>
    <property type="match status" value="1"/>
</dbReference>
<evidence type="ECO:0000256" key="2">
    <source>
        <dbReference type="ARBA" id="ARBA00023204"/>
    </source>
</evidence>
<dbReference type="InterPro" id="IPR011257">
    <property type="entry name" value="DNA_glycosylase"/>
</dbReference>
<keyword evidence="2" id="KW-0234">DNA repair</keyword>
<protein>
    <submittedName>
        <fullName evidence="3">3-methyladenine DNA glycosylase</fullName>
    </submittedName>
</protein>
<reference evidence="4" key="1">
    <citation type="journal article" date="2019" name="Int. J. Syst. Evol. Microbiol.">
        <title>The Global Catalogue of Microorganisms (GCM) 10K type strain sequencing project: providing services to taxonomists for standard genome sequencing and annotation.</title>
        <authorList>
            <consortium name="The Broad Institute Genomics Platform"/>
            <consortium name="The Broad Institute Genome Sequencing Center for Infectious Disease"/>
            <person name="Wu L."/>
            <person name="Ma J."/>
        </authorList>
    </citation>
    <scope>NUCLEOTIDE SEQUENCE [LARGE SCALE GENOMIC DNA]</scope>
    <source>
        <strain evidence="4">CGMCC 1.12778</strain>
    </source>
</reference>
<proteinExistence type="predicted"/>
<keyword evidence="1" id="KW-0227">DNA damage</keyword>
<sequence>MVPPLSAVRGTMEGMTIAAAPPRLAAAADVSMRWYPEGPYSLSRTLAPLLPGNTDTSFSVQGDVIWTAFTTPAGPATMRLVPAGGEAGGPLVDIQAWGPGAAAAVQEAPRLLGAHDDWRGFDEPAFHATLPRMVREARRRSLAVRLPSSGRMVDQLVPIILEQKVTVIEARRAYRYLVHRYGTPAPRAGMSTPAGLVLVPTAAQWLQVPSWEWHKAGVGPQRSATVMRALRSAVALERLATLPAAQAAEKMQVIPGIGAWTAAEVVQRTHGCPDSISVGDYHLAAYVGAALTGRRTDDAGMLRLLEPWRGHRQRVVRMIQGTGFRKPTFGPRMTIQDHRRH</sequence>
<dbReference type="Proteomes" id="UP000643279">
    <property type="component" value="Unassembled WGS sequence"/>
</dbReference>
<name>A0ABQ2AND8_9MICC</name>
<dbReference type="EMBL" id="BMFW01000004">
    <property type="protein sequence ID" value="GGH92775.1"/>
    <property type="molecule type" value="Genomic_DNA"/>
</dbReference>
<organism evidence="3 4">
    <name type="scientific">Arthrobacter liuii</name>
    <dbReference type="NCBI Taxonomy" id="1476996"/>
    <lineage>
        <taxon>Bacteria</taxon>
        <taxon>Bacillati</taxon>
        <taxon>Actinomycetota</taxon>
        <taxon>Actinomycetes</taxon>
        <taxon>Micrococcales</taxon>
        <taxon>Micrococcaceae</taxon>
        <taxon>Arthrobacter</taxon>
    </lineage>
</organism>
<dbReference type="Gene3D" id="1.10.340.30">
    <property type="entry name" value="Hypothetical protein, domain 2"/>
    <property type="match status" value="1"/>
</dbReference>
<dbReference type="SUPFAM" id="SSF48150">
    <property type="entry name" value="DNA-glycosylase"/>
    <property type="match status" value="1"/>
</dbReference>
<dbReference type="PANTHER" id="PTHR43003:SF6">
    <property type="entry name" value="DNA GLYCOSYLASE"/>
    <property type="match status" value="1"/>
</dbReference>
<gene>
    <name evidence="3" type="ORF">GCM10007170_12100</name>
</gene>
<comment type="caution">
    <text evidence="3">The sequence shown here is derived from an EMBL/GenBank/DDBJ whole genome shotgun (WGS) entry which is preliminary data.</text>
</comment>